<organism evidence="2 3">
    <name type="scientific">Myroides guanonis</name>
    <dbReference type="NCBI Taxonomy" id="1150112"/>
    <lineage>
        <taxon>Bacteria</taxon>
        <taxon>Pseudomonadati</taxon>
        <taxon>Bacteroidota</taxon>
        <taxon>Flavobacteriia</taxon>
        <taxon>Flavobacteriales</taxon>
        <taxon>Flavobacteriaceae</taxon>
        <taxon>Myroides</taxon>
    </lineage>
</organism>
<name>A0A1I3R839_9FLAO</name>
<evidence type="ECO:0000259" key="1">
    <source>
        <dbReference type="Pfam" id="PF12702"/>
    </source>
</evidence>
<dbReference type="AlphaFoldDB" id="A0A1I3R839"/>
<evidence type="ECO:0000313" key="2">
    <source>
        <dbReference type="EMBL" id="SFJ42783.1"/>
    </source>
</evidence>
<keyword evidence="3" id="KW-1185">Reference proteome</keyword>
<dbReference type="Gene3D" id="2.40.128.280">
    <property type="match status" value="1"/>
</dbReference>
<dbReference type="PROSITE" id="PS51257">
    <property type="entry name" value="PROKAR_LIPOPROTEIN"/>
    <property type="match status" value="1"/>
</dbReference>
<dbReference type="OrthoDB" id="199694at2"/>
<dbReference type="Pfam" id="PF12702">
    <property type="entry name" value="Lipocalin_3"/>
    <property type="match status" value="1"/>
</dbReference>
<accession>A0A1I3R839</accession>
<dbReference type="EMBL" id="FORU01000007">
    <property type="protein sequence ID" value="SFJ42783.1"/>
    <property type="molecule type" value="Genomic_DNA"/>
</dbReference>
<dbReference type="RefSeq" id="WP_090678912.1">
    <property type="nucleotide sequence ID" value="NZ_FORU01000007.1"/>
</dbReference>
<dbReference type="STRING" id="1150112.SAMN04487893_10797"/>
<sequence length="222" mass="24711">MKNIWSLALVSIFITSLVGCQSESTLQGEWVEPIPGMSGQYQGFVLKNDGVASSINMATIQYEQWKQEGDLLLLSGKSIGNHQTIAFTDTLSINKITKDSLMLKKGSNTYTYSRANENHINNDHKFEEPVIKDKISKVKGILVIGDETRSFTAVGDSKSYWIVDKTGILYQKYDEETKGIKNGKPVEVELEIKDLGPTTEGFGASYDGVYEVVKINRLNSKE</sequence>
<dbReference type="InterPro" id="IPR024311">
    <property type="entry name" value="Lipocalin-like"/>
</dbReference>
<proteinExistence type="predicted"/>
<protein>
    <submittedName>
        <fullName evidence="2">Lipocalin-like</fullName>
    </submittedName>
</protein>
<dbReference type="Proteomes" id="UP000243887">
    <property type="component" value="Unassembled WGS sequence"/>
</dbReference>
<gene>
    <name evidence="2" type="ORF">SAMN04487893_10797</name>
</gene>
<evidence type="ECO:0000313" key="3">
    <source>
        <dbReference type="Proteomes" id="UP000243887"/>
    </source>
</evidence>
<feature type="domain" description="Lipocalin-like" evidence="1">
    <location>
        <begin position="23"/>
        <end position="114"/>
    </location>
</feature>
<reference evidence="3" key="1">
    <citation type="submission" date="2016-10" db="EMBL/GenBank/DDBJ databases">
        <authorList>
            <person name="Varghese N."/>
            <person name="Submissions S."/>
        </authorList>
    </citation>
    <scope>NUCLEOTIDE SEQUENCE [LARGE SCALE GENOMIC DNA]</scope>
    <source>
        <strain evidence="3">DSM 26542</strain>
    </source>
</reference>